<keyword evidence="4" id="KW-0677">Repeat</keyword>
<dbReference type="FunFam" id="2.60.40.10:FF:000202">
    <property type="entry name" value="Sidekick cell adhesion molecule 1"/>
    <property type="match status" value="1"/>
</dbReference>
<evidence type="ECO:0000256" key="7">
    <source>
        <dbReference type="ARBA" id="ARBA00023136"/>
    </source>
</evidence>
<dbReference type="InterPro" id="IPR036179">
    <property type="entry name" value="Ig-like_dom_sf"/>
</dbReference>
<feature type="domain" description="Fibronectin type-III" evidence="15">
    <location>
        <begin position="891"/>
        <end position="987"/>
    </location>
</feature>
<dbReference type="FunFam" id="2.60.40.10:FF:000301">
    <property type="entry name" value="Sidekick cell adhesion molecule 2"/>
    <property type="match status" value="1"/>
</dbReference>
<evidence type="ECO:0000256" key="13">
    <source>
        <dbReference type="SAM" id="Phobius"/>
    </source>
</evidence>
<feature type="region of interest" description="Disordered" evidence="12">
    <location>
        <begin position="1919"/>
        <end position="1948"/>
    </location>
</feature>
<dbReference type="OrthoDB" id="8923679at2759"/>
<dbReference type="FunFam" id="2.60.40.10:FF:000434">
    <property type="entry name" value="Sidekick cell adhesion molecule 2"/>
    <property type="match status" value="1"/>
</dbReference>
<evidence type="ECO:0000313" key="17">
    <source>
        <dbReference type="Proteomes" id="UP000623542"/>
    </source>
</evidence>
<feature type="non-terminal residue" evidence="16">
    <location>
        <position position="1"/>
    </location>
</feature>
<comment type="subcellular location">
    <subcellularLocation>
        <location evidence="1">Membrane</location>
        <topology evidence="1">Single-pass type I membrane protein</topology>
    </subcellularLocation>
</comment>
<protein>
    <submittedName>
        <fullName evidence="16">SDK2 protein</fullName>
    </submittedName>
</protein>
<comment type="caution">
    <text evidence="16">The sequence shown here is derived from an EMBL/GenBank/DDBJ whole genome shotgun (WGS) entry which is preliminary data.</text>
</comment>
<keyword evidence="9" id="KW-0325">Glycoprotein</keyword>
<dbReference type="Pfam" id="PF00041">
    <property type="entry name" value="fn3"/>
    <property type="match status" value="11"/>
</dbReference>
<dbReference type="FunFam" id="2.60.40.10:FF:000231">
    <property type="entry name" value="Sidekick cell adhesion molecule 2"/>
    <property type="match status" value="1"/>
</dbReference>
<dbReference type="PANTHER" id="PTHR44170:SF49">
    <property type="entry name" value="PROTEIN SIDEKICK-1 ISOFORM X1"/>
    <property type="match status" value="1"/>
</dbReference>
<feature type="domain" description="Fibronectin type-III" evidence="15">
    <location>
        <begin position="1142"/>
        <end position="1239"/>
    </location>
</feature>
<dbReference type="InterPro" id="IPR013783">
    <property type="entry name" value="Ig-like_fold"/>
</dbReference>
<dbReference type="FunFam" id="2.60.40.10:FF:000209">
    <property type="entry name" value="Sidekick cell adhesion molecule 2"/>
    <property type="match status" value="1"/>
</dbReference>
<sequence>AGRPWALIAVPALSTDDVSPYFKTEPVRSQVHLEGNRLVLTCMAEGSWPLEFKWLHNSQELTKFSLEYRYMITSLDRTHAGFYRCIVRNRMGALLQRQTEVQVAYMGSFEAGEAQQSVSHGEAAVIPAPRIASFPRPQVTWFREGRKISPSSRIAITLDNTLVILSTVAPDAGRYYVQAVNDKNGDNKTSQPITLTVANVGGPADPIAPTIIVPPRNTSVVAGTSEVTMECVANARPLIKLHIIWKKDGTPVSSGISDYSRRLTILHPTLSDSGFYECEAVLRSSSVPAVTAGAFLSVLEPPQFLREPERHITAEMEKVVAIPCQAKGVPPPEMAWYKDAALLQLDKLPRFQLLEDGSLRISGLLPDDTGMFQCFARNAAGEVQTTTYLAVTSIAPNITRGPQDSTVIDGMSVILNCETSGAPRPAITWQKGERVLASGSVQLPRFTLLESGSLLLSPAHLADAGTYSCLATNSRGVDEASADLVVWARTRITEPPQDQSVIKGTKAVMSCGVTHDPSVDVRYVWEKDGTPLGPESGPRVRLDEAGTLHISQTWSGDIGTYTCKVISAGGNDSRSAHLRVRQLPHAPESPVAALSPQEKRAINLTWAKPFDGNSPLLRYVLEVSENNAPWTVLLASVDPEVTSVTVRGLVPARSYQFRLCAVNDVGRGQFSKDTERLSLPEEPPSAPPQNVIASGRTNQSIMIQWQPPPESHQNGVLKGYIIRYCLAGLPVGYQFKNITNAEVNNLLLEDLIIWTNYEIEVAAYNSAGLGVYSMKVTEWTLQGVPTVPPGNVQAEATNSTTIRFTWNPPSPQFINGINQGYKLIAWEPEHEDEPTVVTVRPNFQDSVHVGFVAGLRKFAEYFTSVLCFTTPGDGPRSAPQLVRTHEDVPGPVGHLSFSDILDTSLKVSWQEPLEKNGILTGYRISWEEYNRTNTRVTHYLPNVTLEYRFRPGYDGKTSISRWQVEAQVGQNGEAGEWGLVHQLANEPDTRSMEVPNLKPYTYYRRVPGFRMRQVNIVGTSPPSLPSRRVQTLQAPPDMAPANVTLRTASETSLWLRWMPLLEQEYNGNPDSVGYRVRFVRADGRGQPAFHVIRDRVEREFTIEDLEEWTEYRVQVQAFNAIGSGPWSPSVLGRTRESVPSSGPSNVSAVATSSSSLMVRWSDIPEADCNGLILGYKVLYKEKGSEARPRFWLVEGNASHSAQLTGLAKYTLHEIRVLAFTRIGDGVPSRPPVLERTLDDVPGPPVGLLFPQVRTTLVQLIWQPPAAPNGVILAYQVSHRLNTSAVSAATVEVLEASARQFTATGLQPEATYLFRVTAQTRKGWGEAAEALVVTTEKRARPQPPGKPLAQQEEVRARSVLLSWEPGSDGLSPVRYYTVQSRELPDGLWALHSAPVSHNATAFVVDRLKPFTSYKFRVKATNDIGDSEYSEESESLTTLQAAPEEAPTILSITPHTTTSVLIRWQPPAEDKINGILLGFRLRYRELVHDGLRGFSLRGLGHPGAGWAELPPVYAVHNLSEVSLTQYELDNLSKHRRYEIRMSVYNAVGEGPPSPPQEVFVGEAVPTAAPRNVAVQAVTATQLDVTWEPPPLESQNGDIQGYKVQPAPRELAPGRGSGTRGPGTCGDTGGAVRAFGGARGARGPGSASVPAGVSKIVTVDVKGSSPLWMKVKDLAEGVTYRFRIRAKTFAYGPDVEANITTGPGEGAPGPPGEPFISRYGSAITIHWSSGDPGQGPITRYVIEARPSDEGLWDILIKDIPKEVTSYTFSMDILKQGVSYDFRVIAVNDYGYGTPSTPSPSVSAQKTNPFYEEWWFLVVIALVGLIFILLLVFVLIIRGQSKKYSKKSDSGNSSKAAALSHGEMVSLDEGSFPALELNNRRLSVKNSFCRKNGIYTRSPPRPSPGSLHYSDEDVTKYNDLIPADSSSLTEKPSEVSDSQGSDSEYEVEPGHQKAHSFVNHYISDPTYYNSWRRQQKGISRAQAYSYTESDSGEPEHTPLSNSTSTQQGSLFRPKASRTPTPQTPGTAPGSQPGTLYRPPSSLAPGSRAPIAGFSSFV</sequence>
<dbReference type="PRINTS" id="PR00014">
    <property type="entry name" value="FNTYPEIII"/>
</dbReference>
<name>A0A851UVD3_9PASS</name>
<dbReference type="FunFam" id="2.60.40.10:FF:000261">
    <property type="entry name" value="Sidekick cell adhesion molecule 2"/>
    <property type="match status" value="1"/>
</dbReference>
<keyword evidence="3" id="KW-0732">Signal</keyword>
<dbReference type="InterPro" id="IPR003961">
    <property type="entry name" value="FN3_dom"/>
</dbReference>
<feature type="domain" description="Fibronectin type-III" evidence="15">
    <location>
        <begin position="586"/>
        <end position="681"/>
    </location>
</feature>
<dbReference type="InterPro" id="IPR036116">
    <property type="entry name" value="FN3_sf"/>
</dbReference>
<dbReference type="FunFam" id="2.60.40.10:FF:000420">
    <property type="entry name" value="Sidekick cell adhesion molecule 2"/>
    <property type="match status" value="1"/>
</dbReference>
<comment type="similarity">
    <text evidence="11">Belongs to the sidekick family.</text>
</comment>
<dbReference type="InterPro" id="IPR003599">
    <property type="entry name" value="Ig_sub"/>
</dbReference>
<evidence type="ECO:0000256" key="9">
    <source>
        <dbReference type="ARBA" id="ARBA00023180"/>
    </source>
</evidence>
<evidence type="ECO:0000256" key="3">
    <source>
        <dbReference type="ARBA" id="ARBA00022729"/>
    </source>
</evidence>
<feature type="transmembrane region" description="Helical" evidence="13">
    <location>
        <begin position="1810"/>
        <end position="1833"/>
    </location>
</feature>
<dbReference type="SMART" id="SM00409">
    <property type="entry name" value="IG"/>
    <property type="match status" value="6"/>
</dbReference>
<feature type="domain" description="Ig-like" evidence="14">
    <location>
        <begin position="302"/>
        <end position="390"/>
    </location>
</feature>
<dbReference type="InterPro" id="IPR007110">
    <property type="entry name" value="Ig-like_dom"/>
</dbReference>
<proteinExistence type="inferred from homology"/>
<dbReference type="FunFam" id="2.60.40.10:FF:000206">
    <property type="entry name" value="Sidekick cell adhesion molecule 2"/>
    <property type="match status" value="1"/>
</dbReference>
<dbReference type="InterPro" id="IPR013098">
    <property type="entry name" value="Ig_I-set"/>
</dbReference>
<dbReference type="GO" id="GO:0016020">
    <property type="term" value="C:membrane"/>
    <property type="evidence" value="ECO:0007669"/>
    <property type="project" value="UniProtKB-SubCell"/>
</dbReference>
<evidence type="ECO:0000259" key="14">
    <source>
        <dbReference type="PROSITE" id="PS50835"/>
    </source>
</evidence>
<reference evidence="16" key="1">
    <citation type="submission" date="2019-09" db="EMBL/GenBank/DDBJ databases">
        <title>Bird 10,000 Genomes (B10K) Project - Family phase.</title>
        <authorList>
            <person name="Zhang G."/>
        </authorList>
    </citation>
    <scope>NUCLEOTIDE SEQUENCE</scope>
    <source>
        <strain evidence="16">B10K-IZCAS-20218</strain>
        <tissue evidence="16">Blood</tissue>
    </source>
</reference>
<evidence type="ECO:0000313" key="16">
    <source>
        <dbReference type="EMBL" id="NXD31293.1"/>
    </source>
</evidence>
<organism evidence="16 17">
    <name type="scientific">Elachura formosa</name>
    <name type="common">spotted wren-babbler</name>
    <dbReference type="NCBI Taxonomy" id="1463973"/>
    <lineage>
        <taxon>Eukaryota</taxon>
        <taxon>Metazoa</taxon>
        <taxon>Chordata</taxon>
        <taxon>Craniata</taxon>
        <taxon>Vertebrata</taxon>
        <taxon>Euteleostomi</taxon>
        <taxon>Archelosauria</taxon>
        <taxon>Archosauria</taxon>
        <taxon>Dinosauria</taxon>
        <taxon>Saurischia</taxon>
        <taxon>Theropoda</taxon>
        <taxon>Coelurosauria</taxon>
        <taxon>Aves</taxon>
        <taxon>Neognathae</taxon>
        <taxon>Neoaves</taxon>
        <taxon>Telluraves</taxon>
        <taxon>Australaves</taxon>
        <taxon>Passeriformes</taxon>
        <taxon>Elachuridae</taxon>
        <taxon>Elachura</taxon>
    </lineage>
</organism>
<dbReference type="InterPro" id="IPR003598">
    <property type="entry name" value="Ig_sub2"/>
</dbReference>
<dbReference type="Pfam" id="PF13927">
    <property type="entry name" value="Ig_3"/>
    <property type="match status" value="2"/>
</dbReference>
<dbReference type="FunFam" id="2.60.40.10:FF:000485">
    <property type="entry name" value="Sidekick cell adhesion molecule 2"/>
    <property type="match status" value="1"/>
</dbReference>
<dbReference type="FunFam" id="2.60.40.10:FF:000236">
    <property type="entry name" value="Sidekick cell adhesion molecule 2"/>
    <property type="match status" value="1"/>
</dbReference>
<gene>
    <name evidence="16" type="primary">Sdk2_1</name>
    <name evidence="16" type="ORF">ELAFOR_R08517</name>
</gene>
<dbReference type="Pfam" id="PF07679">
    <property type="entry name" value="I-set"/>
    <property type="match status" value="4"/>
</dbReference>
<feature type="domain" description="Ig-like" evidence="14">
    <location>
        <begin position="490"/>
        <end position="579"/>
    </location>
</feature>
<dbReference type="FunFam" id="2.60.40.10:FF:000158">
    <property type="entry name" value="Sidekick cell adhesion molecule 2"/>
    <property type="match status" value="1"/>
</dbReference>
<dbReference type="EMBL" id="WBNG01002021">
    <property type="protein sequence ID" value="NXD31293.1"/>
    <property type="molecule type" value="Genomic_DNA"/>
</dbReference>
<dbReference type="CDD" id="cd00096">
    <property type="entry name" value="Ig"/>
    <property type="match status" value="1"/>
</dbReference>
<feature type="domain" description="Ig-like" evidence="14">
    <location>
        <begin position="209"/>
        <end position="288"/>
    </location>
</feature>
<evidence type="ECO:0000256" key="8">
    <source>
        <dbReference type="ARBA" id="ARBA00023157"/>
    </source>
</evidence>
<evidence type="ECO:0000259" key="15">
    <source>
        <dbReference type="PROSITE" id="PS50853"/>
    </source>
</evidence>
<dbReference type="FunFam" id="2.60.40.10:FF:000237">
    <property type="entry name" value="Sidekick cell adhesion molecule 2"/>
    <property type="match status" value="1"/>
</dbReference>
<feature type="region of interest" description="Disordered" evidence="12">
    <location>
        <begin position="1978"/>
        <end position="2053"/>
    </location>
</feature>
<evidence type="ECO:0000256" key="10">
    <source>
        <dbReference type="ARBA" id="ARBA00023319"/>
    </source>
</evidence>
<evidence type="ECO:0000256" key="6">
    <source>
        <dbReference type="ARBA" id="ARBA00022989"/>
    </source>
</evidence>
<dbReference type="GO" id="GO:0098609">
    <property type="term" value="P:cell-cell adhesion"/>
    <property type="evidence" value="ECO:0007669"/>
    <property type="project" value="TreeGrafter"/>
</dbReference>
<dbReference type="PROSITE" id="PS50835">
    <property type="entry name" value="IG_LIKE"/>
    <property type="match status" value="6"/>
</dbReference>
<evidence type="ECO:0000256" key="11">
    <source>
        <dbReference type="ARBA" id="ARBA00061621"/>
    </source>
</evidence>
<accession>A0A851UVD3</accession>
<keyword evidence="10" id="KW-0393">Immunoglobulin domain</keyword>
<dbReference type="CDD" id="cd00063">
    <property type="entry name" value="FN3"/>
    <property type="match status" value="11"/>
</dbReference>
<feature type="domain" description="Fibronectin type-III" evidence="15">
    <location>
        <begin position="1566"/>
        <end position="1658"/>
    </location>
</feature>
<dbReference type="Proteomes" id="UP000623542">
    <property type="component" value="Unassembled WGS sequence"/>
</dbReference>
<dbReference type="FunFam" id="2.60.40.10:FF:000360">
    <property type="entry name" value="Sidekick cell adhesion molecule 2"/>
    <property type="match status" value="1"/>
</dbReference>
<keyword evidence="6 13" id="KW-1133">Transmembrane helix</keyword>
<dbReference type="Gene3D" id="2.60.40.10">
    <property type="entry name" value="Immunoglobulins"/>
    <property type="match status" value="17"/>
</dbReference>
<feature type="domain" description="Fibronectin type-III" evidence="15">
    <location>
        <begin position="1342"/>
        <end position="1439"/>
    </location>
</feature>
<evidence type="ECO:0000256" key="2">
    <source>
        <dbReference type="ARBA" id="ARBA00022692"/>
    </source>
</evidence>
<feature type="domain" description="Fibronectin type-III" evidence="15">
    <location>
        <begin position="687"/>
        <end position="783"/>
    </location>
</feature>
<feature type="domain" description="Fibronectin type-III" evidence="15">
    <location>
        <begin position="1039"/>
        <end position="1137"/>
    </location>
</feature>
<feature type="domain" description="Fibronectin type-III" evidence="15">
    <location>
        <begin position="788"/>
        <end position="887"/>
    </location>
</feature>
<feature type="non-terminal residue" evidence="16">
    <location>
        <position position="2053"/>
    </location>
</feature>
<feature type="domain" description="Ig-like" evidence="14">
    <location>
        <begin position="135"/>
        <end position="194"/>
    </location>
</feature>
<dbReference type="FunFam" id="2.60.40.10:FF:000266">
    <property type="entry name" value="Sidekick cell adhesion molecule 2"/>
    <property type="match status" value="1"/>
</dbReference>
<keyword evidence="5" id="KW-0130">Cell adhesion</keyword>
<dbReference type="PANTHER" id="PTHR44170">
    <property type="entry name" value="PROTEIN SIDEKICK"/>
    <property type="match status" value="1"/>
</dbReference>
<dbReference type="SUPFAM" id="SSF49265">
    <property type="entry name" value="Fibronectin type III"/>
    <property type="match status" value="7"/>
</dbReference>
<feature type="domain" description="Ig-like" evidence="14">
    <location>
        <begin position="396"/>
        <end position="485"/>
    </location>
</feature>
<dbReference type="SMART" id="SM00060">
    <property type="entry name" value="FN3"/>
    <property type="match status" value="11"/>
</dbReference>
<evidence type="ECO:0000256" key="4">
    <source>
        <dbReference type="ARBA" id="ARBA00022737"/>
    </source>
</evidence>
<keyword evidence="2 13" id="KW-0812">Transmembrane</keyword>
<feature type="domain" description="Fibronectin type-III" evidence="15">
    <location>
        <begin position="1704"/>
        <end position="1803"/>
    </location>
</feature>
<keyword evidence="7 13" id="KW-0472">Membrane</keyword>
<dbReference type="PROSITE" id="PS50853">
    <property type="entry name" value="FN3"/>
    <property type="match status" value="11"/>
</dbReference>
<dbReference type="SMART" id="SM00408">
    <property type="entry name" value="IGc2"/>
    <property type="match status" value="6"/>
</dbReference>
<feature type="domain" description="Fibronectin type-III" evidence="15">
    <location>
        <begin position="1243"/>
        <end position="1337"/>
    </location>
</feature>
<evidence type="ECO:0000256" key="5">
    <source>
        <dbReference type="ARBA" id="ARBA00022889"/>
    </source>
</evidence>
<feature type="domain" description="Ig-like" evidence="14">
    <location>
        <begin position="20"/>
        <end position="102"/>
    </location>
</feature>
<feature type="compositionally biased region" description="Low complexity" evidence="12">
    <location>
        <begin position="2014"/>
        <end position="2030"/>
    </location>
</feature>
<dbReference type="FunFam" id="2.60.40.10:FF:000271">
    <property type="entry name" value="Sidekick cell adhesion molecule 2"/>
    <property type="match status" value="1"/>
</dbReference>
<dbReference type="SUPFAM" id="SSF48726">
    <property type="entry name" value="Immunoglobulin"/>
    <property type="match status" value="5"/>
</dbReference>
<feature type="domain" description="Fibronectin type-III" evidence="15">
    <location>
        <begin position="1444"/>
        <end position="1561"/>
    </location>
</feature>
<feature type="compositionally biased region" description="Polar residues" evidence="12">
    <location>
        <begin position="1920"/>
        <end position="1938"/>
    </location>
</feature>
<feature type="compositionally biased region" description="Polar residues" evidence="12">
    <location>
        <begin position="1994"/>
        <end position="2005"/>
    </location>
</feature>
<evidence type="ECO:0000256" key="12">
    <source>
        <dbReference type="SAM" id="MobiDB-lite"/>
    </source>
</evidence>
<dbReference type="FunFam" id="2.60.40.10:FF:000359">
    <property type="entry name" value="Sidekick cell adhesion molecule 2"/>
    <property type="match status" value="1"/>
</dbReference>
<evidence type="ECO:0000256" key="1">
    <source>
        <dbReference type="ARBA" id="ARBA00004479"/>
    </source>
</evidence>
<keyword evidence="8" id="KW-1015">Disulfide bond</keyword>
<keyword evidence="17" id="KW-1185">Reference proteome</keyword>